<evidence type="ECO:0000256" key="1">
    <source>
        <dbReference type="SAM" id="MobiDB-lite"/>
    </source>
</evidence>
<gene>
    <name evidence="3" type="ORF">MICPUCDRAFT_58198</name>
</gene>
<feature type="compositionally biased region" description="Basic and acidic residues" evidence="1">
    <location>
        <begin position="709"/>
        <end position="718"/>
    </location>
</feature>
<feature type="domain" description="Helicase-associated" evidence="2">
    <location>
        <begin position="366"/>
        <end position="424"/>
    </location>
</feature>
<feature type="compositionally biased region" description="Basic and acidic residues" evidence="1">
    <location>
        <begin position="102"/>
        <end position="117"/>
    </location>
</feature>
<feature type="region of interest" description="Disordered" evidence="1">
    <location>
        <begin position="431"/>
        <end position="490"/>
    </location>
</feature>
<reference evidence="3 4" key="1">
    <citation type="journal article" date="2009" name="Science">
        <title>Green evolution and dynamic adaptations revealed by genomes of the marine picoeukaryotes Micromonas.</title>
        <authorList>
            <person name="Worden A.Z."/>
            <person name="Lee J.H."/>
            <person name="Mock T."/>
            <person name="Rouze P."/>
            <person name="Simmons M.P."/>
            <person name="Aerts A.L."/>
            <person name="Allen A.E."/>
            <person name="Cuvelier M.L."/>
            <person name="Derelle E."/>
            <person name="Everett M.V."/>
            <person name="Foulon E."/>
            <person name="Grimwood J."/>
            <person name="Gundlach H."/>
            <person name="Henrissat B."/>
            <person name="Napoli C."/>
            <person name="McDonald S.M."/>
            <person name="Parker M.S."/>
            <person name="Rombauts S."/>
            <person name="Salamov A."/>
            <person name="Von Dassow P."/>
            <person name="Badger J.H."/>
            <person name="Coutinho P.M."/>
            <person name="Demir E."/>
            <person name="Dubchak I."/>
            <person name="Gentemann C."/>
            <person name="Eikrem W."/>
            <person name="Gready J.E."/>
            <person name="John U."/>
            <person name="Lanier W."/>
            <person name="Lindquist E.A."/>
            <person name="Lucas S."/>
            <person name="Mayer K.F."/>
            <person name="Moreau H."/>
            <person name="Not F."/>
            <person name="Otillar R."/>
            <person name="Panaud O."/>
            <person name="Pangilinan J."/>
            <person name="Paulsen I."/>
            <person name="Piegu B."/>
            <person name="Poliakov A."/>
            <person name="Robbens S."/>
            <person name="Schmutz J."/>
            <person name="Toulza E."/>
            <person name="Wyss T."/>
            <person name="Zelensky A."/>
            <person name="Zhou K."/>
            <person name="Armbrust E.V."/>
            <person name="Bhattacharya D."/>
            <person name="Goodenough U.W."/>
            <person name="Van de Peer Y."/>
            <person name="Grigoriev I.V."/>
        </authorList>
    </citation>
    <scope>NUCLEOTIDE SEQUENCE [LARGE SCALE GENOMIC DNA]</scope>
    <source>
        <strain evidence="3 4">CCMP1545</strain>
    </source>
</reference>
<dbReference type="Proteomes" id="UP000001876">
    <property type="component" value="Unassembled WGS sequence"/>
</dbReference>
<dbReference type="Pfam" id="PF03457">
    <property type="entry name" value="HA"/>
    <property type="match status" value="1"/>
</dbReference>
<evidence type="ECO:0000313" key="3">
    <source>
        <dbReference type="EMBL" id="EEH57009.1"/>
    </source>
</evidence>
<dbReference type="eggNOG" id="ENOG502SUB6">
    <property type="taxonomic scope" value="Eukaryota"/>
</dbReference>
<feature type="compositionally biased region" description="Basic and acidic residues" evidence="1">
    <location>
        <begin position="669"/>
        <end position="682"/>
    </location>
</feature>
<feature type="compositionally biased region" description="Basic residues" evidence="1">
    <location>
        <begin position="440"/>
        <end position="454"/>
    </location>
</feature>
<accession>C1MRR4</accession>
<name>C1MRR4_MICPC</name>
<feature type="region of interest" description="Disordered" evidence="1">
    <location>
        <begin position="667"/>
        <end position="766"/>
    </location>
</feature>
<dbReference type="OMA" id="FPHVVMK"/>
<dbReference type="EMBL" id="GG663739">
    <property type="protein sequence ID" value="EEH57009.1"/>
    <property type="molecule type" value="Genomic_DNA"/>
</dbReference>
<dbReference type="RefSeq" id="XP_003058554.1">
    <property type="nucleotide sequence ID" value="XM_003058508.1"/>
</dbReference>
<protein>
    <submittedName>
        <fullName evidence="3">Predicted protein</fullName>
    </submittedName>
</protein>
<proteinExistence type="predicted"/>
<keyword evidence="4" id="KW-1185">Reference proteome</keyword>
<feature type="region of interest" description="Disordered" evidence="1">
    <location>
        <begin position="82"/>
        <end position="135"/>
    </location>
</feature>
<dbReference type="PANTHER" id="PTHR33418">
    <property type="entry name" value="HELICASE-ASSOCIATED"/>
    <property type="match status" value="1"/>
</dbReference>
<dbReference type="OrthoDB" id="513765at2759"/>
<organism evidence="4">
    <name type="scientific">Micromonas pusilla (strain CCMP1545)</name>
    <name type="common">Picoplanktonic green alga</name>
    <dbReference type="NCBI Taxonomy" id="564608"/>
    <lineage>
        <taxon>Eukaryota</taxon>
        <taxon>Viridiplantae</taxon>
        <taxon>Chlorophyta</taxon>
        <taxon>Mamiellophyceae</taxon>
        <taxon>Mamiellales</taxon>
        <taxon>Mamiellaceae</taxon>
        <taxon>Micromonas</taxon>
    </lineage>
</organism>
<dbReference type="KEGG" id="mpp:MICPUCDRAFT_58198"/>
<sequence>MNEKNLSLPRISRFAPGALSAKIDHRCRAKQAGSRPTKRRSRQCEGAMATCLLHATGVAWRRPRGRVAVGRHRRCIARAVAARDDDGDGDDDAPGPSGRGESMVEPRRPAGRIKDVASSRPTATFPTPRDETGEGLRRAVAPWVDPRGNADAPGDEKPADTELVMVLERRGEGWSEEIFPHVVMKRVARDRSAAAVPKTKPPDSAQTFLIEQIGFSPDEAASIVAAAAAWRVTRGGRALVDRKLMRAVQENARTAVTFLVQAGAKRDDVPDLLRSTPQILAIVPNSDWNRQLLSYIVRTKAPGGGRFGPVRIRYARSKSPDPLKPWVEDVRIKRQLGELSQEQLYMIDVAGFDADVKPKKTESGRTWEVWFDELVDYSVTSGTCEFPEERKHVGLARWLDRQKQKHADGKLPKKARERLINLGVKFDKTETEKAEEEKLAKKKAAKGTRAKGKKAKDTASTSTPGLNYDETGGGGGESWDGNETSPAGGWESALDSYTIMMLSSFQAYVKEEGEYAEPPFGSQLAVWLAKTRARAESGAMPEDEREALVKAGVELQNFSLSWLMELEQFAALRKHKVTLHTPAGLTKFIRDQRARAALGQLTDAELKRLRAAGMSGLAGALMLDESILEEVDGLVFEIKKTKPAEEPEPDMFETMVRENTAAKDAAAAMRREAKRAAREGKKPSKPATIPARARARMIGPLKSPLTSAVKERPPAKERPKPRRIPGRGPAVSASQDEETATETADEETVTETADEEAGIVPVEARK</sequence>
<evidence type="ECO:0000259" key="2">
    <source>
        <dbReference type="Pfam" id="PF03457"/>
    </source>
</evidence>
<feature type="compositionally biased region" description="Acidic residues" evidence="1">
    <location>
        <begin position="735"/>
        <end position="757"/>
    </location>
</feature>
<evidence type="ECO:0000313" key="4">
    <source>
        <dbReference type="Proteomes" id="UP000001876"/>
    </source>
</evidence>
<dbReference type="PANTHER" id="PTHR33418:SF1">
    <property type="entry name" value="HELICASE-ASSOCIATED DOMAIN-CONTAINING PROTEIN"/>
    <property type="match status" value="1"/>
</dbReference>
<dbReference type="GeneID" id="9683993"/>
<dbReference type="Gene3D" id="6.10.140.530">
    <property type="match status" value="1"/>
</dbReference>
<dbReference type="AlphaFoldDB" id="C1MRR4"/>
<dbReference type="InterPro" id="IPR005114">
    <property type="entry name" value="Helicase_assoc"/>
</dbReference>